<dbReference type="EMBL" id="JAHIBW010000004">
    <property type="protein sequence ID" value="KAG7311882.1"/>
    <property type="molecule type" value="Genomic_DNA"/>
</dbReference>
<feature type="non-terminal residue" evidence="1">
    <location>
        <position position="1"/>
    </location>
</feature>
<sequence length="85" mass="9353">FWSLGRWSENVKLLLVVAGRGRRALYPGSVGGRDLTVGEVDVEVKKTASSGKFRPLSPHPAPRSLRVRNTRAVLLPGTPLYVTRE</sequence>
<feature type="non-terminal residue" evidence="1">
    <location>
        <position position="85"/>
    </location>
</feature>
<reference evidence="1 2" key="1">
    <citation type="submission" date="2021-06" db="EMBL/GenBank/DDBJ databases">
        <title>A haploid diamondback moth (Plutella xylostella L.) genome assembly resolves 31 chromosomes and identifies a diamide resistance mutation.</title>
        <authorList>
            <person name="Ward C.M."/>
            <person name="Perry K.D."/>
            <person name="Baker G."/>
            <person name="Powis K."/>
            <person name="Heckel D.G."/>
            <person name="Baxter S.W."/>
        </authorList>
    </citation>
    <scope>NUCLEOTIDE SEQUENCE [LARGE SCALE GENOMIC DNA]</scope>
    <source>
        <strain evidence="1 2">LV</strain>
        <tissue evidence="1">Single pupa</tissue>
    </source>
</reference>
<gene>
    <name evidence="1" type="ORF">JYU34_002967</name>
</gene>
<accession>A0ABQ7R3K2</accession>
<protein>
    <submittedName>
        <fullName evidence="1">Uncharacterized protein</fullName>
    </submittedName>
</protein>
<proteinExistence type="predicted"/>
<dbReference type="Proteomes" id="UP000823941">
    <property type="component" value="Chromosome 4"/>
</dbReference>
<evidence type="ECO:0000313" key="1">
    <source>
        <dbReference type="EMBL" id="KAG7311882.1"/>
    </source>
</evidence>
<comment type="caution">
    <text evidence="1">The sequence shown here is derived from an EMBL/GenBank/DDBJ whole genome shotgun (WGS) entry which is preliminary data.</text>
</comment>
<evidence type="ECO:0000313" key="2">
    <source>
        <dbReference type="Proteomes" id="UP000823941"/>
    </source>
</evidence>
<organism evidence="1 2">
    <name type="scientific">Plutella xylostella</name>
    <name type="common">Diamondback moth</name>
    <name type="synonym">Plutella maculipennis</name>
    <dbReference type="NCBI Taxonomy" id="51655"/>
    <lineage>
        <taxon>Eukaryota</taxon>
        <taxon>Metazoa</taxon>
        <taxon>Ecdysozoa</taxon>
        <taxon>Arthropoda</taxon>
        <taxon>Hexapoda</taxon>
        <taxon>Insecta</taxon>
        <taxon>Pterygota</taxon>
        <taxon>Neoptera</taxon>
        <taxon>Endopterygota</taxon>
        <taxon>Lepidoptera</taxon>
        <taxon>Glossata</taxon>
        <taxon>Ditrysia</taxon>
        <taxon>Yponomeutoidea</taxon>
        <taxon>Plutellidae</taxon>
        <taxon>Plutella</taxon>
    </lineage>
</organism>
<keyword evidence="2" id="KW-1185">Reference proteome</keyword>
<name>A0ABQ7R3K2_PLUXY</name>